<dbReference type="AlphaFoldDB" id="A0A150PQC6"/>
<reference evidence="3 4" key="1">
    <citation type="submission" date="2014-02" db="EMBL/GenBank/DDBJ databases">
        <title>The small core and large imbalanced accessory genome model reveals a collaborative survival strategy of Sorangium cellulosum strains in nature.</title>
        <authorList>
            <person name="Han K."/>
            <person name="Peng R."/>
            <person name="Blom J."/>
            <person name="Li Y.-Z."/>
        </authorList>
    </citation>
    <scope>NUCLEOTIDE SEQUENCE [LARGE SCALE GENOMIC DNA]</scope>
    <source>
        <strain evidence="3 4">So0157-25</strain>
    </source>
</reference>
<organism evidence="3 4">
    <name type="scientific">Sorangium cellulosum</name>
    <name type="common">Polyangium cellulosum</name>
    <dbReference type="NCBI Taxonomy" id="56"/>
    <lineage>
        <taxon>Bacteria</taxon>
        <taxon>Pseudomonadati</taxon>
        <taxon>Myxococcota</taxon>
        <taxon>Polyangia</taxon>
        <taxon>Polyangiales</taxon>
        <taxon>Polyangiaceae</taxon>
        <taxon>Sorangium</taxon>
    </lineage>
</organism>
<sequence length="588" mass="64360">MISVAVKVETECGTCRMPMPVNTLAREVGCQSCGRPTSIGVDVWQALLRDPLYNGPRLLPKEVRRGSAAKLSVAYIRRAPSCQGCEKEIPAASIGEVLEQAMLRCDRCAVQTWVRAVPTELARALPNITHLVGEAPDRLAGAPALEAEPATFPCPQCGSPIGFDGASRTCTCRFCDASVHVPDQFIYRGRRNVVAHWYLCFHASVTVRAPAAQAVAAGLFDWEELPEAAVDEEGNLYCAATQSRWFFDENGRLQQKTDHVLWSLDPSLSIRWIHRDRPEPARFLGCVKDMLVVLGAESSPPLRLSSTTGNPVEAVGFAALSNELAEIEHRLLACYPDGSLVFEKNGNLRRVAPSGAEMSVWPHSAPGNKVDDESLWSLSSLADCPVTVPSSLTGMHCGPDGSLYLQEATMVARFDVTGRKVYCVELGNNPADRRSRSLGADLAGNLYVIRSDRLVQVGAAGGQNVVLLAERDTLPRAKMIIAACPDGSFWLFGEKGLAWKLAPGGRLLFASEKEPRPKNPSRDEVVQQHVDTTTEMLKVRAQAEVENMQRVYGELERQKREREGRANIVSWIFMLVFFLALAAYKACG</sequence>
<comment type="caution">
    <text evidence="3">The sequence shown here is derived from an EMBL/GenBank/DDBJ whole genome shotgun (WGS) entry which is preliminary data.</text>
</comment>
<keyword evidence="1" id="KW-0175">Coiled coil</keyword>
<keyword evidence="2" id="KW-1133">Transmembrane helix</keyword>
<keyword evidence="2" id="KW-0812">Transmembrane</keyword>
<evidence type="ECO:0000256" key="2">
    <source>
        <dbReference type="SAM" id="Phobius"/>
    </source>
</evidence>
<feature type="coiled-coil region" evidence="1">
    <location>
        <begin position="538"/>
        <end position="565"/>
    </location>
</feature>
<dbReference type="Proteomes" id="UP000075420">
    <property type="component" value="Unassembled WGS sequence"/>
</dbReference>
<keyword evidence="2" id="KW-0472">Membrane</keyword>
<name>A0A150PQC6_SORCE</name>
<evidence type="ECO:0000256" key="1">
    <source>
        <dbReference type="SAM" id="Coils"/>
    </source>
</evidence>
<evidence type="ECO:0000313" key="3">
    <source>
        <dbReference type="EMBL" id="KYF57905.1"/>
    </source>
</evidence>
<feature type="transmembrane region" description="Helical" evidence="2">
    <location>
        <begin position="568"/>
        <end position="587"/>
    </location>
</feature>
<dbReference type="EMBL" id="JELY01000842">
    <property type="protein sequence ID" value="KYF57905.1"/>
    <property type="molecule type" value="Genomic_DNA"/>
</dbReference>
<proteinExistence type="predicted"/>
<gene>
    <name evidence="3" type="ORF">BE08_19495</name>
</gene>
<accession>A0A150PQC6</accession>
<protein>
    <submittedName>
        <fullName evidence="3">Uncharacterized protein</fullName>
    </submittedName>
</protein>
<evidence type="ECO:0000313" key="4">
    <source>
        <dbReference type="Proteomes" id="UP000075420"/>
    </source>
</evidence>